<protein>
    <recommendedName>
        <fullName evidence="3">Peptidase A1 domain-containing protein</fullName>
    </recommendedName>
</protein>
<dbReference type="AlphaFoldDB" id="A0A5N5J8J5"/>
<dbReference type="Proteomes" id="UP000326939">
    <property type="component" value="Chromosome 18"/>
</dbReference>
<proteinExistence type="predicted"/>
<dbReference type="SUPFAM" id="SSF50630">
    <property type="entry name" value="Acid proteases"/>
    <property type="match status" value="1"/>
</dbReference>
<sequence length="141" mass="15608">MFHKSTKRQQVYIFLSGLDDRFDQVRGEVLRKDPPLGLQASYAYGRHEADKKEAMKMEVDRSEPVAMATRTQKKSIHKLDFQDIDATGILYASSISQVCLAFAGNSDATDVFIYGNVKQKTLEVFYDGSAGKVGFAPGGCS</sequence>
<name>A0A5N5J8J5_9ROSI</name>
<reference evidence="2" key="1">
    <citation type="journal article" date="2019" name="Gigascience">
        <title>De novo genome assembly of the endangered Acer yangbiense, a plant species with extremely small populations endemic to Yunnan Province, China.</title>
        <authorList>
            <person name="Yang J."/>
            <person name="Wariss H.M."/>
            <person name="Tao L."/>
            <person name="Zhang R."/>
            <person name="Yun Q."/>
            <person name="Hollingsworth P."/>
            <person name="Dao Z."/>
            <person name="Luo G."/>
            <person name="Guo H."/>
            <person name="Ma Y."/>
            <person name="Sun W."/>
        </authorList>
    </citation>
    <scope>NUCLEOTIDE SEQUENCE [LARGE SCALE GENOMIC DNA]</scope>
    <source>
        <strain evidence="2">cv. br00</strain>
    </source>
</reference>
<comment type="caution">
    <text evidence="1">The sequence shown here is derived from an EMBL/GenBank/DDBJ whole genome shotgun (WGS) entry which is preliminary data.</text>
</comment>
<evidence type="ECO:0000313" key="2">
    <source>
        <dbReference type="Proteomes" id="UP000326939"/>
    </source>
</evidence>
<evidence type="ECO:0000313" key="1">
    <source>
        <dbReference type="EMBL" id="KAB5513805.1"/>
    </source>
</evidence>
<evidence type="ECO:0008006" key="3">
    <source>
        <dbReference type="Google" id="ProtNLM"/>
    </source>
</evidence>
<organism evidence="1 2">
    <name type="scientific">Salix brachista</name>
    <dbReference type="NCBI Taxonomy" id="2182728"/>
    <lineage>
        <taxon>Eukaryota</taxon>
        <taxon>Viridiplantae</taxon>
        <taxon>Streptophyta</taxon>
        <taxon>Embryophyta</taxon>
        <taxon>Tracheophyta</taxon>
        <taxon>Spermatophyta</taxon>
        <taxon>Magnoliopsida</taxon>
        <taxon>eudicotyledons</taxon>
        <taxon>Gunneridae</taxon>
        <taxon>Pentapetalae</taxon>
        <taxon>rosids</taxon>
        <taxon>fabids</taxon>
        <taxon>Malpighiales</taxon>
        <taxon>Salicaceae</taxon>
        <taxon>Saliceae</taxon>
        <taxon>Salix</taxon>
    </lineage>
</organism>
<accession>A0A5N5J8J5</accession>
<dbReference type="InterPro" id="IPR021109">
    <property type="entry name" value="Peptidase_aspartic_dom_sf"/>
</dbReference>
<gene>
    <name evidence="1" type="ORF">DKX38_027711</name>
</gene>
<dbReference type="EMBL" id="VDCV01000018">
    <property type="protein sequence ID" value="KAB5513805.1"/>
    <property type="molecule type" value="Genomic_DNA"/>
</dbReference>
<keyword evidence="2" id="KW-1185">Reference proteome</keyword>
<dbReference type="Gene3D" id="2.40.70.10">
    <property type="entry name" value="Acid Proteases"/>
    <property type="match status" value="1"/>
</dbReference>